<dbReference type="PANTHER" id="PTHR46268:SF6">
    <property type="entry name" value="UNIVERSAL STRESS PROTEIN UP12"/>
    <property type="match status" value="1"/>
</dbReference>
<dbReference type="InterPro" id="IPR006015">
    <property type="entry name" value="Universal_stress_UspA"/>
</dbReference>
<name>A0A212LU08_9FIRM</name>
<sequence>MFRKILVPIDGSTEALAAAKYSRKIAEKFGSSVTLLHIIQHSAYIMSGAHAVPSSVIESLDERGKEVLEQASEIFQDFDGYVTTRIEYGHPGIKITEISKENNYSLIIMGRRGISDVAKLLIGSVSNYVLHYAACPTLIIRDSD</sequence>
<accession>A0A212LU08</accession>
<dbReference type="InterPro" id="IPR006016">
    <property type="entry name" value="UspA"/>
</dbReference>
<dbReference type="Gene3D" id="3.40.50.620">
    <property type="entry name" value="HUPs"/>
    <property type="match status" value="1"/>
</dbReference>
<dbReference type="PANTHER" id="PTHR46268">
    <property type="entry name" value="STRESS RESPONSE PROTEIN NHAX"/>
    <property type="match status" value="1"/>
</dbReference>
<feature type="domain" description="UspA" evidence="2">
    <location>
        <begin position="1"/>
        <end position="141"/>
    </location>
</feature>
<dbReference type="AlphaFoldDB" id="A0A212LU08"/>
<dbReference type="CDD" id="cd00293">
    <property type="entry name" value="USP-like"/>
    <property type="match status" value="1"/>
</dbReference>
<evidence type="ECO:0000256" key="1">
    <source>
        <dbReference type="ARBA" id="ARBA00008791"/>
    </source>
</evidence>
<reference evidence="3" key="1">
    <citation type="submission" date="2016-08" db="EMBL/GenBank/DDBJ databases">
        <authorList>
            <person name="Seilhamer J.J."/>
        </authorList>
    </citation>
    <scope>NUCLEOTIDE SEQUENCE</scope>
    <source>
        <strain evidence="3">86</strain>
    </source>
</reference>
<dbReference type="InterPro" id="IPR014729">
    <property type="entry name" value="Rossmann-like_a/b/a_fold"/>
</dbReference>
<gene>
    <name evidence="3" type="ORF">KL86SPO_31254</name>
</gene>
<dbReference type="EMBL" id="FMJE01000003">
    <property type="protein sequence ID" value="SCM81075.1"/>
    <property type="molecule type" value="Genomic_DNA"/>
</dbReference>
<dbReference type="Pfam" id="PF00582">
    <property type="entry name" value="Usp"/>
    <property type="match status" value="1"/>
</dbReference>
<dbReference type="SUPFAM" id="SSF52402">
    <property type="entry name" value="Adenine nucleotide alpha hydrolases-like"/>
    <property type="match status" value="1"/>
</dbReference>
<comment type="similarity">
    <text evidence="1">Belongs to the universal stress protein A family.</text>
</comment>
<organism evidence="3">
    <name type="scientific">uncultured Sporomusa sp</name>
    <dbReference type="NCBI Taxonomy" id="307249"/>
    <lineage>
        <taxon>Bacteria</taxon>
        <taxon>Bacillati</taxon>
        <taxon>Bacillota</taxon>
        <taxon>Negativicutes</taxon>
        <taxon>Selenomonadales</taxon>
        <taxon>Sporomusaceae</taxon>
        <taxon>Sporomusa</taxon>
        <taxon>environmental samples</taxon>
    </lineage>
</organism>
<proteinExistence type="inferred from homology"/>
<evidence type="ECO:0000313" key="3">
    <source>
        <dbReference type="EMBL" id="SCM81075.1"/>
    </source>
</evidence>
<dbReference type="RefSeq" id="WP_075754014.1">
    <property type="nucleotide sequence ID" value="NZ_LT608335.1"/>
</dbReference>
<protein>
    <submittedName>
        <fullName evidence="3">Universal stress protein</fullName>
    </submittedName>
</protein>
<dbReference type="PRINTS" id="PR01438">
    <property type="entry name" value="UNVRSLSTRESS"/>
</dbReference>
<evidence type="ECO:0000259" key="2">
    <source>
        <dbReference type="Pfam" id="PF00582"/>
    </source>
</evidence>